<proteinExistence type="predicted"/>
<feature type="repeat" description="TPR" evidence="1">
    <location>
        <begin position="42"/>
        <end position="75"/>
    </location>
</feature>
<dbReference type="EMBL" id="QVEP01000018">
    <property type="protein sequence ID" value="RGB79811.1"/>
    <property type="molecule type" value="Genomic_DNA"/>
</dbReference>
<dbReference type="InterPro" id="IPR011990">
    <property type="entry name" value="TPR-like_helical_dom_sf"/>
</dbReference>
<comment type="caution">
    <text evidence="3">The sequence shown here is derived from an EMBL/GenBank/DDBJ whole genome shotgun (WGS) entry which is preliminary data.</text>
</comment>
<feature type="region of interest" description="Disordered" evidence="2">
    <location>
        <begin position="270"/>
        <end position="367"/>
    </location>
</feature>
<dbReference type="RefSeq" id="WP_117528384.1">
    <property type="nucleotide sequence ID" value="NZ_JAQENQ010000009.1"/>
</dbReference>
<feature type="region of interest" description="Disordered" evidence="2">
    <location>
        <begin position="434"/>
        <end position="468"/>
    </location>
</feature>
<feature type="compositionally biased region" description="Acidic residues" evidence="2">
    <location>
        <begin position="562"/>
        <end position="601"/>
    </location>
</feature>
<organism evidence="3 4">
    <name type="scientific">Coprococcus catus</name>
    <dbReference type="NCBI Taxonomy" id="116085"/>
    <lineage>
        <taxon>Bacteria</taxon>
        <taxon>Bacillati</taxon>
        <taxon>Bacillota</taxon>
        <taxon>Clostridia</taxon>
        <taxon>Lachnospirales</taxon>
        <taxon>Lachnospiraceae</taxon>
        <taxon>Coprococcus</taxon>
    </lineage>
</organism>
<protein>
    <submittedName>
        <fullName evidence="3">Uncharacterized protein</fullName>
    </submittedName>
</protein>
<dbReference type="PROSITE" id="PS50005">
    <property type="entry name" value="TPR"/>
    <property type="match status" value="1"/>
</dbReference>
<feature type="compositionally biased region" description="Acidic residues" evidence="2">
    <location>
        <begin position="492"/>
        <end position="539"/>
    </location>
</feature>
<accession>A0A3E2TND8</accession>
<feature type="region of interest" description="Disordered" evidence="2">
    <location>
        <begin position="486"/>
        <end position="544"/>
    </location>
</feature>
<reference evidence="3 4" key="1">
    <citation type="submission" date="2018-08" db="EMBL/GenBank/DDBJ databases">
        <title>A genome reference for cultivated species of the human gut microbiota.</title>
        <authorList>
            <person name="Zou Y."/>
            <person name="Xue W."/>
            <person name="Luo G."/>
        </authorList>
    </citation>
    <scope>NUCLEOTIDE SEQUENCE [LARGE SCALE GENOMIC DNA]</scope>
    <source>
        <strain evidence="3 4">AF45-17</strain>
    </source>
</reference>
<dbReference type="Gene3D" id="1.25.40.10">
    <property type="entry name" value="Tetratricopeptide repeat domain"/>
    <property type="match status" value="1"/>
</dbReference>
<evidence type="ECO:0000256" key="2">
    <source>
        <dbReference type="SAM" id="MobiDB-lite"/>
    </source>
</evidence>
<evidence type="ECO:0000256" key="1">
    <source>
        <dbReference type="PROSITE-ProRule" id="PRU00339"/>
    </source>
</evidence>
<dbReference type="AlphaFoldDB" id="A0A3E2TND8"/>
<sequence>MENNKINEGALTKQIKTLVMQERYEEAMKVLDEIEVSKIRNISILCLVGEVYMGLKRYDEAEQILLRVYEKNPNTRRILDLLTTLYIDKGEYSEAEYYYKEFIGVASRDLHRYILRYRLDKGKGERLSVLIDTLEKLKDYEYIEEWAYELATLYEASGETKKCIHECDEIVLWFGHGEYVDKAIALKCKLTGEPLPEISTVEQHRVEEEQRAAHEKQLTESIGAEMGIEGFAGADYEGSIDLDLIQRAMDGAAPEAADEPIVETAVTEDTLRDEVIVEEPVLEENEEPTLEENEESAGSAEGEETQDAAMAVDAGNTDSETVNADGNTADDDGHAESADEDSEAEQPDEDSEAEQPDEENEKSHIAHLFSSLMFGKKEKEKHFDWSTLKLAKEKGEKPDEIELAAAAITAAQSQESQAGEKDEDIFLHEEMPVEEMSENTVAEDAPEKEVPESEEAEDAAISTEGLSEEDADFFGKLMGEDLVADYTRSQDSEEEIIVDDDGESEDTVIIDDDDDSENEAPEAAAAEDEIIIDGDDEKDEVIPETKEDTLDDLFGIAGEVHEDELIDDDDEDEVISEDDCSSQNDSADEEEDEDDEEDEISDDIHASDTVLDIFGTVTGVESIKSQLAKTFTKFEDPALDNMDLLAPYDINFVVTGYDMSVKSQIAIGIAKALNTYGICDKNKLVRATAQDLNGRDFSMIFAKLKGGCLIIESADMLDDKAAGIIVDFVQQDNQDVAIVLEGEEDKIKELFRKYPVLHSKFLNIIHIGKYNENELVQLAEGYAKKKGYEISGPGAASLKTLLRERMQDGYSVDYEDIMAIIEEAIASLEKRNMKNLFMTVLDNKYEEAAMFMLQPEDFKNINISD</sequence>
<evidence type="ECO:0000313" key="4">
    <source>
        <dbReference type="Proteomes" id="UP000260773"/>
    </source>
</evidence>
<dbReference type="SUPFAM" id="SSF52540">
    <property type="entry name" value="P-loop containing nucleoside triphosphate hydrolases"/>
    <property type="match status" value="1"/>
</dbReference>
<dbReference type="InterPro" id="IPR027417">
    <property type="entry name" value="P-loop_NTPase"/>
</dbReference>
<feature type="compositionally biased region" description="Acidic residues" evidence="2">
    <location>
        <begin position="338"/>
        <end position="360"/>
    </location>
</feature>
<feature type="compositionally biased region" description="Acidic residues" evidence="2">
    <location>
        <begin position="276"/>
        <end position="306"/>
    </location>
</feature>
<feature type="region of interest" description="Disordered" evidence="2">
    <location>
        <begin position="562"/>
        <end position="605"/>
    </location>
</feature>
<evidence type="ECO:0000313" key="3">
    <source>
        <dbReference type="EMBL" id="RGB79811.1"/>
    </source>
</evidence>
<gene>
    <name evidence="3" type="ORF">DW070_08770</name>
</gene>
<dbReference type="Proteomes" id="UP000260773">
    <property type="component" value="Unassembled WGS sequence"/>
</dbReference>
<feature type="compositionally biased region" description="Polar residues" evidence="2">
    <location>
        <begin position="316"/>
        <end position="326"/>
    </location>
</feature>
<dbReference type="InterPro" id="IPR019734">
    <property type="entry name" value="TPR_rpt"/>
</dbReference>
<dbReference type="SUPFAM" id="SSF48452">
    <property type="entry name" value="TPR-like"/>
    <property type="match status" value="1"/>
</dbReference>
<name>A0A3E2TND8_9FIRM</name>
<keyword evidence="1" id="KW-0802">TPR repeat</keyword>